<dbReference type="RefSeq" id="WP_011366368.1">
    <property type="nucleotide sequence ID" value="NC_007519.1"/>
</dbReference>
<dbReference type="FunFam" id="3.40.50.300:FF:000425">
    <property type="entry name" value="Probable ABC transporter, ATP-binding subunit"/>
    <property type="match status" value="1"/>
</dbReference>
<proteinExistence type="predicted"/>
<organism evidence="6 7">
    <name type="scientific">Oleidesulfovibrio alaskensis (strain ATCC BAA-1058 / DSM 17464 / G20)</name>
    <name type="common">Desulfovibrio alaskensis</name>
    <dbReference type="NCBI Taxonomy" id="207559"/>
    <lineage>
        <taxon>Bacteria</taxon>
        <taxon>Pseudomonadati</taxon>
        <taxon>Thermodesulfobacteriota</taxon>
        <taxon>Desulfovibrionia</taxon>
        <taxon>Desulfovibrionales</taxon>
        <taxon>Desulfovibrionaceae</taxon>
        <taxon>Oleidesulfovibrio</taxon>
    </lineage>
</organism>
<dbReference type="KEGG" id="dde:Dde_0213"/>
<feature type="domain" description="ABC transporter" evidence="5">
    <location>
        <begin position="3"/>
        <end position="241"/>
    </location>
</feature>
<dbReference type="Pfam" id="PF00005">
    <property type="entry name" value="ABC_tran"/>
    <property type="match status" value="1"/>
</dbReference>
<dbReference type="eggNOG" id="COG3842">
    <property type="taxonomic scope" value="Bacteria"/>
</dbReference>
<evidence type="ECO:0000256" key="1">
    <source>
        <dbReference type="ARBA" id="ARBA00022448"/>
    </source>
</evidence>
<feature type="region of interest" description="Disordered" evidence="4">
    <location>
        <begin position="326"/>
        <end position="353"/>
    </location>
</feature>
<evidence type="ECO:0000256" key="4">
    <source>
        <dbReference type="SAM" id="MobiDB-lite"/>
    </source>
</evidence>
<protein>
    <submittedName>
        <fullName evidence="6">Polyamine-transporting ATPase</fullName>
        <ecNumber evidence="6">3.6.3.31</ecNumber>
    </submittedName>
</protein>
<dbReference type="PANTHER" id="PTHR42781:SF4">
    <property type="entry name" value="SPERMIDINE_PUTRESCINE IMPORT ATP-BINDING PROTEIN POTA"/>
    <property type="match status" value="1"/>
</dbReference>
<accession>Q316Y2</accession>
<dbReference type="GO" id="GO:0005524">
    <property type="term" value="F:ATP binding"/>
    <property type="evidence" value="ECO:0007669"/>
    <property type="project" value="UniProtKB-KW"/>
</dbReference>
<dbReference type="AlphaFoldDB" id="Q316Y2"/>
<keyword evidence="1" id="KW-0813">Transport</keyword>
<dbReference type="HOGENOM" id="CLU_000604_1_1_7"/>
<keyword evidence="2" id="KW-0547">Nucleotide-binding</keyword>
<dbReference type="GO" id="GO:0043190">
    <property type="term" value="C:ATP-binding cassette (ABC) transporter complex"/>
    <property type="evidence" value="ECO:0007669"/>
    <property type="project" value="InterPro"/>
</dbReference>
<dbReference type="InterPro" id="IPR013611">
    <property type="entry name" value="Transp-assoc_OB_typ2"/>
</dbReference>
<dbReference type="InterPro" id="IPR017871">
    <property type="entry name" value="ABC_transporter-like_CS"/>
</dbReference>
<dbReference type="Gene3D" id="3.40.50.300">
    <property type="entry name" value="P-loop containing nucleotide triphosphate hydrolases"/>
    <property type="match status" value="1"/>
</dbReference>
<dbReference type="PROSITE" id="PS00211">
    <property type="entry name" value="ABC_TRANSPORTER_1"/>
    <property type="match status" value="1"/>
</dbReference>
<dbReference type="PROSITE" id="PS50893">
    <property type="entry name" value="ABC_TRANSPORTER_2"/>
    <property type="match status" value="1"/>
</dbReference>
<keyword evidence="3" id="KW-0067">ATP-binding</keyword>
<dbReference type="InterPro" id="IPR050093">
    <property type="entry name" value="ABC_SmlMolc_Importer"/>
</dbReference>
<dbReference type="EC" id="3.6.3.31" evidence="6"/>
<evidence type="ECO:0000256" key="2">
    <source>
        <dbReference type="ARBA" id="ARBA00022741"/>
    </source>
</evidence>
<dbReference type="SUPFAM" id="SSF50331">
    <property type="entry name" value="MOP-like"/>
    <property type="match status" value="1"/>
</dbReference>
<dbReference type="STRING" id="207559.Dde_0213"/>
<keyword evidence="6" id="KW-0378">Hydrolase</keyword>
<gene>
    <name evidence="6" type="ordered locus">Dde_0213</name>
</gene>
<dbReference type="InterPro" id="IPR003439">
    <property type="entry name" value="ABC_transporter-like_ATP-bd"/>
</dbReference>
<sequence length="353" mass="38239">MHIEIRGISIRYADRPVLDNVSFAAQAGDIVSIVGPSGVGKTTLLRIIAGLEHPHAGEVLFSGLPAPAQQKKRALWEKEPEHPAIMVFQDYLLFPNLTVHDNVAFGLKARRTPRPERARRVEEMLHFFQLHELAGRYPVQLSAGQKQRVAIARAMVVNPAVLLLDEPFANLDRNLKLSTAEFIRSTQKTFGTTTISVTHDLEEAFAMSDRIGVMLNGRLEQYDTPENLHNAPIAGSVAEFLGPVNVLDAAACLQLGLPHGPAGIRVRPEALLLAPDPAGPGKVLAVRYGGHHVRYTVHAAGTGLTVYAMHDTLKPGDRVRIDMTRALPDPDRTSGQAETPRTAGVSGATGTAD</sequence>
<reference evidence="6 7" key="1">
    <citation type="journal article" date="2011" name="J. Bacteriol.">
        <title>Complete genome sequence and updated annotation of Desulfovibrio alaskensis G20.</title>
        <authorList>
            <person name="Hauser L.J."/>
            <person name="Land M.L."/>
            <person name="Brown S.D."/>
            <person name="Larimer F."/>
            <person name="Keller K.L."/>
            <person name="Rapp-Giles B.J."/>
            <person name="Price M.N."/>
            <person name="Lin M."/>
            <person name="Bruce D.C."/>
            <person name="Detter J.C."/>
            <person name="Tapia R."/>
            <person name="Han C.S."/>
            <person name="Goodwin L.A."/>
            <person name="Cheng J.F."/>
            <person name="Pitluck S."/>
            <person name="Copeland A."/>
            <person name="Lucas S."/>
            <person name="Nolan M."/>
            <person name="Lapidus A.L."/>
            <person name="Palumbo A.V."/>
            <person name="Wall J.D."/>
        </authorList>
    </citation>
    <scope>NUCLEOTIDE SEQUENCE [LARGE SCALE GENOMIC DNA]</scope>
    <source>
        <strain evidence="7">ATCC BAA 1058 / DSM 17464 / G20</strain>
    </source>
</reference>
<evidence type="ECO:0000256" key="3">
    <source>
        <dbReference type="ARBA" id="ARBA00022840"/>
    </source>
</evidence>
<name>Q316Y2_OLEA2</name>
<dbReference type="InterPro" id="IPR003593">
    <property type="entry name" value="AAA+_ATPase"/>
</dbReference>
<dbReference type="InterPro" id="IPR027417">
    <property type="entry name" value="P-loop_NTPase"/>
</dbReference>
<dbReference type="Pfam" id="PF08402">
    <property type="entry name" value="TOBE_2"/>
    <property type="match status" value="1"/>
</dbReference>
<dbReference type="PANTHER" id="PTHR42781">
    <property type="entry name" value="SPERMIDINE/PUTRESCINE IMPORT ATP-BINDING PROTEIN POTA"/>
    <property type="match status" value="1"/>
</dbReference>
<dbReference type="EMBL" id="CP000112">
    <property type="protein sequence ID" value="ABB37014.1"/>
    <property type="molecule type" value="Genomic_DNA"/>
</dbReference>
<dbReference type="SUPFAM" id="SSF52540">
    <property type="entry name" value="P-loop containing nucleoside triphosphate hydrolases"/>
    <property type="match status" value="1"/>
</dbReference>
<dbReference type="Proteomes" id="UP000002710">
    <property type="component" value="Chromosome"/>
</dbReference>
<dbReference type="GO" id="GO:0015697">
    <property type="term" value="P:quaternary ammonium group transport"/>
    <property type="evidence" value="ECO:0007669"/>
    <property type="project" value="UniProtKB-ARBA"/>
</dbReference>
<keyword evidence="7" id="KW-1185">Reference proteome</keyword>
<evidence type="ECO:0000259" key="5">
    <source>
        <dbReference type="PROSITE" id="PS50893"/>
    </source>
</evidence>
<dbReference type="GO" id="GO:0016887">
    <property type="term" value="F:ATP hydrolysis activity"/>
    <property type="evidence" value="ECO:0007669"/>
    <property type="project" value="InterPro"/>
</dbReference>
<evidence type="ECO:0000313" key="6">
    <source>
        <dbReference type="EMBL" id="ABB37014.1"/>
    </source>
</evidence>
<dbReference type="InterPro" id="IPR008995">
    <property type="entry name" value="Mo/tungstate-bd_C_term_dom"/>
</dbReference>
<dbReference type="GO" id="GO:0022857">
    <property type="term" value="F:transmembrane transporter activity"/>
    <property type="evidence" value="ECO:0007669"/>
    <property type="project" value="InterPro"/>
</dbReference>
<evidence type="ECO:0000313" key="7">
    <source>
        <dbReference type="Proteomes" id="UP000002710"/>
    </source>
</evidence>
<dbReference type="SMART" id="SM00382">
    <property type="entry name" value="AAA"/>
    <property type="match status" value="1"/>
</dbReference>